<gene>
    <name evidence="4" type="ORF">SLA_0961</name>
</gene>
<organism evidence="4 5">
    <name type="scientific">Streptomyces laurentii</name>
    <dbReference type="NCBI Taxonomy" id="39478"/>
    <lineage>
        <taxon>Bacteria</taxon>
        <taxon>Bacillati</taxon>
        <taxon>Actinomycetota</taxon>
        <taxon>Actinomycetes</taxon>
        <taxon>Kitasatosporales</taxon>
        <taxon>Streptomycetaceae</taxon>
        <taxon>Streptomyces</taxon>
    </lineage>
</organism>
<dbReference type="SUPFAM" id="SSF53933">
    <property type="entry name" value="Microbial ribonucleases"/>
    <property type="match status" value="1"/>
</dbReference>
<proteinExistence type="predicted"/>
<sequence>MIMRYARLGLGLLAGLALFLTGCSGGTGTVTGSPAPARTTAVATPGPTGDATATARATSAPSAHSALPTVREADLPPEARRTIRLIRDGGPYPYAKDGAVFSNFERVLPRHERGYYHEYTVKTPGAHDRGARRIVTGRDGGFFYTDDHYASFREVITE</sequence>
<feature type="compositionally biased region" description="Low complexity" evidence="3">
    <location>
        <begin position="30"/>
        <end position="66"/>
    </location>
</feature>
<keyword evidence="5" id="KW-1185">Reference proteome</keyword>
<dbReference type="GO" id="GO:0003723">
    <property type="term" value="F:RNA binding"/>
    <property type="evidence" value="ECO:0007669"/>
    <property type="project" value="InterPro"/>
</dbReference>
<dbReference type="AlphaFoldDB" id="A0A161JGW7"/>
<dbReference type="KEGG" id="slau:SLA_0961"/>
<dbReference type="EMBL" id="AP017424">
    <property type="protein sequence ID" value="BAU81912.1"/>
    <property type="molecule type" value="Genomic_DNA"/>
</dbReference>
<dbReference type="GO" id="GO:0004521">
    <property type="term" value="F:RNA endonuclease activity"/>
    <property type="evidence" value="ECO:0007669"/>
    <property type="project" value="InterPro"/>
</dbReference>
<name>A0A161JGW7_STRLU</name>
<feature type="region of interest" description="Disordered" evidence="3">
    <location>
        <begin position="29"/>
        <end position="74"/>
    </location>
</feature>
<evidence type="ECO:0000313" key="4">
    <source>
        <dbReference type="EMBL" id="BAU81912.1"/>
    </source>
</evidence>
<dbReference type="Pfam" id="PF00545">
    <property type="entry name" value="Ribonuclease"/>
    <property type="match status" value="1"/>
</dbReference>
<dbReference type="GO" id="GO:0016787">
    <property type="term" value="F:hydrolase activity"/>
    <property type="evidence" value="ECO:0007669"/>
    <property type="project" value="UniProtKB-KW"/>
</dbReference>
<reference evidence="4 5" key="1">
    <citation type="journal article" date="2016" name="Genome Announc.">
        <title>Complete Genome Sequence of Thiostrepton-Producing Streptomyces laurentii ATCC 31255.</title>
        <authorList>
            <person name="Doi K."/>
            <person name="Fujino Y."/>
            <person name="Nagayoshi Y."/>
            <person name="Ohshima T."/>
            <person name="Ogata S."/>
        </authorList>
    </citation>
    <scope>NUCLEOTIDE SEQUENCE [LARGE SCALE GENOMIC DNA]</scope>
    <source>
        <strain evidence="4 5">ATCC 31255</strain>
    </source>
</reference>
<evidence type="ECO:0000256" key="3">
    <source>
        <dbReference type="SAM" id="MobiDB-lite"/>
    </source>
</evidence>
<dbReference type="Proteomes" id="UP000217676">
    <property type="component" value="Chromosome"/>
</dbReference>
<evidence type="ECO:0000256" key="2">
    <source>
        <dbReference type="ARBA" id="ARBA00022801"/>
    </source>
</evidence>
<evidence type="ECO:0000313" key="5">
    <source>
        <dbReference type="Proteomes" id="UP000217676"/>
    </source>
</evidence>
<dbReference type="InterPro" id="IPR016191">
    <property type="entry name" value="Ribonuclease/ribotoxin"/>
</dbReference>
<evidence type="ECO:0000256" key="1">
    <source>
        <dbReference type="ARBA" id="ARBA00022722"/>
    </source>
</evidence>
<dbReference type="Gene3D" id="3.10.450.30">
    <property type="entry name" value="Microbial ribonucleases"/>
    <property type="match status" value="1"/>
</dbReference>
<dbReference type="RefSeq" id="WP_359875318.1">
    <property type="nucleotide sequence ID" value="NZ_JBEYHT010000011.1"/>
</dbReference>
<keyword evidence="1" id="KW-0540">Nuclease</keyword>
<dbReference type="PROSITE" id="PS51257">
    <property type="entry name" value="PROKAR_LIPOPROTEIN"/>
    <property type="match status" value="1"/>
</dbReference>
<dbReference type="InterPro" id="IPR000026">
    <property type="entry name" value="N1-like"/>
</dbReference>
<accession>A0A161JGW7</accession>
<keyword evidence="2" id="KW-0378">Hydrolase</keyword>
<protein>
    <submittedName>
        <fullName evidence="4">Guanyl-specific ribonuclease sa3</fullName>
    </submittedName>
</protein>